<evidence type="ECO:0000313" key="2">
    <source>
        <dbReference type="EMBL" id="UOQ84937.1"/>
    </source>
</evidence>
<name>A0ABY4GNL8_9BACI</name>
<proteinExistence type="predicted"/>
<keyword evidence="1" id="KW-0812">Transmembrane</keyword>
<dbReference type="Pfam" id="PF19728">
    <property type="entry name" value="DUF6220"/>
    <property type="match status" value="1"/>
</dbReference>
<evidence type="ECO:0000256" key="1">
    <source>
        <dbReference type="SAM" id="Phobius"/>
    </source>
</evidence>
<feature type="transmembrane region" description="Helical" evidence="1">
    <location>
        <begin position="44"/>
        <end position="63"/>
    </location>
</feature>
<reference evidence="2 3" key="1">
    <citation type="submission" date="2022-04" db="EMBL/GenBank/DDBJ databases">
        <title>Gracilibacillus sp. isolated from saltern.</title>
        <authorList>
            <person name="Won M."/>
            <person name="Lee C.-M."/>
            <person name="Woen H.-Y."/>
            <person name="Kwon S.-W."/>
        </authorList>
    </citation>
    <scope>NUCLEOTIDE SEQUENCE [LARGE SCALE GENOMIC DNA]</scope>
    <source>
        <strain evidence="2 3">SSPM10-3</strain>
    </source>
</reference>
<feature type="transmembrane region" description="Helical" evidence="1">
    <location>
        <begin position="70"/>
        <end position="88"/>
    </location>
</feature>
<organism evidence="2 3">
    <name type="scientific">Gracilibacillus salinarum</name>
    <dbReference type="NCBI Taxonomy" id="2932255"/>
    <lineage>
        <taxon>Bacteria</taxon>
        <taxon>Bacillati</taxon>
        <taxon>Bacillota</taxon>
        <taxon>Bacilli</taxon>
        <taxon>Bacillales</taxon>
        <taxon>Bacillaceae</taxon>
        <taxon>Gracilibacillus</taxon>
    </lineage>
</organism>
<protein>
    <submittedName>
        <fullName evidence="2">DUF6220 domain-containing protein</fullName>
    </submittedName>
</protein>
<gene>
    <name evidence="2" type="ORF">MUN87_20180</name>
</gene>
<keyword evidence="1" id="KW-1133">Transmembrane helix</keyword>
<evidence type="ECO:0000313" key="3">
    <source>
        <dbReference type="Proteomes" id="UP000831537"/>
    </source>
</evidence>
<dbReference type="InterPro" id="IPR046192">
    <property type="entry name" value="DUF6220"/>
</dbReference>
<keyword evidence="1" id="KW-0472">Membrane</keyword>
<dbReference type="RefSeq" id="WP_244743453.1">
    <property type="nucleotide sequence ID" value="NZ_CP095071.1"/>
</dbReference>
<feature type="transmembrane region" description="Helical" evidence="1">
    <location>
        <begin position="94"/>
        <end position="114"/>
    </location>
</feature>
<sequence length="129" mass="14957">MKYRFFTRIYAVLAILFLLSVMAQFVFAGMAVFISPLHWQEHTFFIHLFGFNVPLLMIVLALLGKLPGWAYWQLFGIMSLVFVMYFSANMSGKLPLLAAMHPVIGTGLLLVAYWKVIKLYHYMKKEQTQ</sequence>
<dbReference type="EMBL" id="CP095071">
    <property type="protein sequence ID" value="UOQ84937.1"/>
    <property type="molecule type" value="Genomic_DNA"/>
</dbReference>
<keyword evidence="3" id="KW-1185">Reference proteome</keyword>
<accession>A0ABY4GNL8</accession>
<dbReference type="Proteomes" id="UP000831537">
    <property type="component" value="Chromosome"/>
</dbReference>